<sequence length="84" mass="9489">MYAVFGAFLFEQLERTNESAKNYDNFLNELWEIANKTHEGNETEAGKKYFKDACVCQYMCVSVRVCVSIAHCLSVCVSVCVSVC</sequence>
<dbReference type="AlphaFoldDB" id="A0A401P5K3"/>
<accession>A0A401P5K3</accession>
<dbReference type="Proteomes" id="UP000288216">
    <property type="component" value="Unassembled WGS sequence"/>
</dbReference>
<dbReference type="STRING" id="75743.A0A401P5K3"/>
<gene>
    <name evidence="1" type="ORF">scyTo_0000874</name>
</gene>
<reference evidence="1 2" key="1">
    <citation type="journal article" date="2018" name="Nat. Ecol. Evol.">
        <title>Shark genomes provide insights into elasmobranch evolution and the origin of vertebrates.</title>
        <authorList>
            <person name="Hara Y"/>
            <person name="Yamaguchi K"/>
            <person name="Onimaru K"/>
            <person name="Kadota M"/>
            <person name="Koyanagi M"/>
            <person name="Keeley SD"/>
            <person name="Tatsumi K"/>
            <person name="Tanaka K"/>
            <person name="Motone F"/>
            <person name="Kageyama Y"/>
            <person name="Nozu R"/>
            <person name="Adachi N"/>
            <person name="Nishimura O"/>
            <person name="Nakagawa R"/>
            <person name="Tanegashima C"/>
            <person name="Kiyatake I"/>
            <person name="Matsumoto R"/>
            <person name="Murakumo K"/>
            <person name="Nishida K"/>
            <person name="Terakita A"/>
            <person name="Kuratani S"/>
            <person name="Sato K"/>
            <person name="Hyodo S Kuraku.S."/>
        </authorList>
    </citation>
    <scope>NUCLEOTIDE SEQUENCE [LARGE SCALE GENOMIC DNA]</scope>
</reference>
<dbReference type="EMBL" id="BFAA01000180">
    <property type="protein sequence ID" value="GCB68397.1"/>
    <property type="molecule type" value="Genomic_DNA"/>
</dbReference>
<name>A0A401P5K3_SCYTO</name>
<dbReference type="OrthoDB" id="297496at2759"/>
<organism evidence="1 2">
    <name type="scientific">Scyliorhinus torazame</name>
    <name type="common">Cloudy catshark</name>
    <name type="synonym">Catulus torazame</name>
    <dbReference type="NCBI Taxonomy" id="75743"/>
    <lineage>
        <taxon>Eukaryota</taxon>
        <taxon>Metazoa</taxon>
        <taxon>Chordata</taxon>
        <taxon>Craniata</taxon>
        <taxon>Vertebrata</taxon>
        <taxon>Chondrichthyes</taxon>
        <taxon>Elasmobranchii</taxon>
        <taxon>Galeomorphii</taxon>
        <taxon>Galeoidea</taxon>
        <taxon>Carcharhiniformes</taxon>
        <taxon>Scyliorhinidae</taxon>
        <taxon>Scyliorhinus</taxon>
    </lineage>
</organism>
<comment type="caution">
    <text evidence="1">The sequence shown here is derived from an EMBL/GenBank/DDBJ whole genome shotgun (WGS) entry which is preliminary data.</text>
</comment>
<evidence type="ECO:0000313" key="1">
    <source>
        <dbReference type="EMBL" id="GCB68397.1"/>
    </source>
</evidence>
<evidence type="ECO:0000313" key="2">
    <source>
        <dbReference type="Proteomes" id="UP000288216"/>
    </source>
</evidence>
<keyword evidence="2" id="KW-1185">Reference proteome</keyword>
<proteinExistence type="predicted"/>
<protein>
    <submittedName>
        <fullName evidence="1">Uncharacterized protein</fullName>
    </submittedName>
</protein>